<keyword evidence="2" id="KW-1133">Transmembrane helix</keyword>
<evidence type="ECO:0000313" key="3">
    <source>
        <dbReference type="EMBL" id="MBN0046612.1"/>
    </source>
</evidence>
<accession>A0ABS2VU00</accession>
<protein>
    <submittedName>
        <fullName evidence="3">ABC transporter substrate-binding protein</fullName>
    </submittedName>
</protein>
<keyword evidence="4" id="KW-1185">Reference proteome</keyword>
<dbReference type="Gene3D" id="3.40.50.2300">
    <property type="match status" value="2"/>
</dbReference>
<dbReference type="RefSeq" id="WP_205384758.1">
    <property type="nucleotide sequence ID" value="NZ_JAFFZS010000017.1"/>
</dbReference>
<evidence type="ECO:0000256" key="2">
    <source>
        <dbReference type="SAM" id="Phobius"/>
    </source>
</evidence>
<gene>
    <name evidence="3" type="ORF">JS756_21390</name>
</gene>
<keyword evidence="2" id="KW-0472">Membrane</keyword>
<reference evidence="3 4" key="1">
    <citation type="submission" date="2021-02" db="EMBL/GenBank/DDBJ databases">
        <title>Whole genome sequencing of Streptomyces actuosus VRA1.</title>
        <authorList>
            <person name="Sen G."/>
            <person name="Sen A."/>
        </authorList>
    </citation>
    <scope>NUCLEOTIDE SEQUENCE [LARGE SCALE GENOMIC DNA]</scope>
    <source>
        <strain evidence="3 4">VRA1</strain>
    </source>
</reference>
<organism evidence="3 4">
    <name type="scientific">Streptomyces actuosus</name>
    <dbReference type="NCBI Taxonomy" id="1885"/>
    <lineage>
        <taxon>Bacteria</taxon>
        <taxon>Bacillati</taxon>
        <taxon>Actinomycetota</taxon>
        <taxon>Actinomycetes</taxon>
        <taxon>Kitasatosporales</taxon>
        <taxon>Streptomycetaceae</taxon>
        <taxon>Streptomyces</taxon>
    </lineage>
</organism>
<dbReference type="InterPro" id="IPR028082">
    <property type="entry name" value="Peripla_BP_I"/>
</dbReference>
<dbReference type="SUPFAM" id="SSF53822">
    <property type="entry name" value="Periplasmic binding protein-like I"/>
    <property type="match status" value="1"/>
</dbReference>
<dbReference type="Proteomes" id="UP000788262">
    <property type="component" value="Unassembled WGS sequence"/>
</dbReference>
<dbReference type="EMBL" id="JAFFZS010000017">
    <property type="protein sequence ID" value="MBN0046612.1"/>
    <property type="molecule type" value="Genomic_DNA"/>
</dbReference>
<feature type="region of interest" description="Disordered" evidence="1">
    <location>
        <begin position="506"/>
        <end position="528"/>
    </location>
</feature>
<proteinExistence type="predicted"/>
<name>A0ABS2VU00_STRAS</name>
<keyword evidence="2" id="KW-0812">Transmembrane</keyword>
<feature type="transmembrane region" description="Helical" evidence="2">
    <location>
        <begin position="21"/>
        <end position="45"/>
    </location>
</feature>
<evidence type="ECO:0000313" key="4">
    <source>
        <dbReference type="Proteomes" id="UP000788262"/>
    </source>
</evidence>
<comment type="caution">
    <text evidence="3">The sequence shown here is derived from an EMBL/GenBank/DDBJ whole genome shotgun (WGS) entry which is preliminary data.</text>
</comment>
<sequence length="528" mass="56717">MASGGRTRAAAWLREVWEIRLYRYLALLAVGALAVGLYFAAVALLHDDRACAPGVSRPEGSSDCVGVTSTAYDFGRKELRDTARAIDRENRGLEKGSYVTVALMLPYTATTPSTLRDVQHELQGAYLAQWRANHGSNGEKPLIRLVLANPGATGDHWERVVDRLEGMTKGDDRLRAVSGIGMSTENNRLAVAELTRRGIPVVGSSITADNLANGQDGEDPFPGLARVSPTNTDEARALASFAKVSAGRALLVYDKPGDPYTRTLQQSFAALIEGSPYEPQPFTPPDDRTREGTTAGTFRQITYLVCNTAPQTDTILFAGRHTQLRQFVNALGARGCQGRRFTVLTGDEGSYLSGDRQLDAGALEHNLSVRYTALAHPDAWTHSPPATGGSAHDAEELTDLLVKARRAPVGPIGDVVLDDGQLIIGYDAMRLAVHGIREATPEGRTDPPLADVGLQWPQVKGRQLRVDGASGWICLNAHGNPYDKAVPIVELSPGGGSRFVRIAWPEGKPPSEECLTPPPADRGAAHSP</sequence>
<evidence type="ECO:0000256" key="1">
    <source>
        <dbReference type="SAM" id="MobiDB-lite"/>
    </source>
</evidence>